<organism evidence="1 2">
    <name type="scientific">Candidatus Fimadaptatus faecigallinarum</name>
    <dbReference type="NCBI Taxonomy" id="2840814"/>
    <lineage>
        <taxon>Bacteria</taxon>
        <taxon>Bacillati</taxon>
        <taxon>Bacillota</taxon>
        <taxon>Clostridia</taxon>
        <taxon>Eubacteriales</taxon>
        <taxon>Candidatus Fimadaptatus</taxon>
    </lineage>
</organism>
<dbReference type="AlphaFoldDB" id="A0A9D1LRR4"/>
<reference evidence="1" key="2">
    <citation type="journal article" date="2021" name="PeerJ">
        <title>Extensive microbial diversity within the chicken gut microbiome revealed by metagenomics and culture.</title>
        <authorList>
            <person name="Gilroy R."/>
            <person name="Ravi A."/>
            <person name="Getino M."/>
            <person name="Pursley I."/>
            <person name="Horton D.L."/>
            <person name="Alikhan N.F."/>
            <person name="Baker D."/>
            <person name="Gharbi K."/>
            <person name="Hall N."/>
            <person name="Watson M."/>
            <person name="Adriaenssens E.M."/>
            <person name="Foster-Nyarko E."/>
            <person name="Jarju S."/>
            <person name="Secka A."/>
            <person name="Antonio M."/>
            <person name="Oren A."/>
            <person name="Chaudhuri R.R."/>
            <person name="La Ragione R."/>
            <person name="Hildebrand F."/>
            <person name="Pallen M.J."/>
        </authorList>
    </citation>
    <scope>NUCLEOTIDE SEQUENCE</scope>
    <source>
        <strain evidence="1">ChiSxjej2B14-8506</strain>
    </source>
</reference>
<name>A0A9D1LRR4_9FIRM</name>
<gene>
    <name evidence="1" type="ORF">IAC59_05740</name>
</gene>
<comment type="caution">
    <text evidence="1">The sequence shown here is derived from an EMBL/GenBank/DDBJ whole genome shotgun (WGS) entry which is preliminary data.</text>
</comment>
<evidence type="ECO:0000313" key="2">
    <source>
        <dbReference type="Proteomes" id="UP000824123"/>
    </source>
</evidence>
<reference evidence="1" key="1">
    <citation type="submission" date="2020-10" db="EMBL/GenBank/DDBJ databases">
        <authorList>
            <person name="Gilroy R."/>
        </authorList>
    </citation>
    <scope>NUCLEOTIDE SEQUENCE</scope>
    <source>
        <strain evidence="1">ChiSxjej2B14-8506</strain>
    </source>
</reference>
<dbReference type="EMBL" id="DVNK01000037">
    <property type="protein sequence ID" value="HIU46740.1"/>
    <property type="molecule type" value="Genomic_DNA"/>
</dbReference>
<proteinExistence type="predicted"/>
<evidence type="ECO:0000313" key="1">
    <source>
        <dbReference type="EMBL" id="HIU46740.1"/>
    </source>
</evidence>
<dbReference type="Proteomes" id="UP000824123">
    <property type="component" value="Unassembled WGS sequence"/>
</dbReference>
<accession>A0A9D1LRR4</accession>
<protein>
    <submittedName>
        <fullName evidence="1">Uncharacterized protein</fullName>
    </submittedName>
</protein>
<sequence>MDSYNRSTRIFVFALVLVLSLGVVAAAYALAHTVNRQDDQPVPLNCSSIDNLQTDDKYIYFYVDDVLYCYGENGELNWQQVLGPGADYRVYESGVAAWQGTQLFLIAKDGSMLYSGALNTEISSCALCSNYAAVETVSNGQNVLQVIEHNGKVIDTLDMSSLTLLDYGFFSDNAMMWVMTLNTEGTTPLTQVDTYQPARFQTGSIPDSTQVIYKVVLDNNELVLIGTDTLSRYSYTGKEVSGSSRLIYGWYFMDAYVSSSRQAYVFAPMRELNDSISIKNMRVITGSDDYTVHFQLPCMSIHAGADAAYALSNQYVFKNVYGEKNTLAYELPIHVDQVVAFTDDMAVVVSEQRVYLINLP</sequence>